<proteinExistence type="inferred from homology"/>
<dbReference type="Gene3D" id="3.90.1480.20">
    <property type="entry name" value="Glycosyl transferase family 29"/>
    <property type="match status" value="1"/>
</dbReference>
<evidence type="ECO:0000256" key="33">
    <source>
        <dbReference type="ARBA" id="ARBA00062545"/>
    </source>
</evidence>
<keyword evidence="12" id="KW-0333">Golgi apparatus</keyword>
<dbReference type="EMBL" id="OW240915">
    <property type="protein sequence ID" value="CAH2285969.1"/>
    <property type="molecule type" value="Genomic_DNA"/>
</dbReference>
<feature type="non-terminal residue" evidence="39">
    <location>
        <position position="352"/>
    </location>
</feature>
<dbReference type="GO" id="GO:0047288">
    <property type="term" value="F:beta-D-galactosyl-(1-&gt;3)-N-acetyl-beta-D-galactosaminide alpha-2,3- sialyltransferase"/>
    <property type="evidence" value="ECO:0007669"/>
    <property type="project" value="UniProtKB-EC"/>
</dbReference>
<evidence type="ECO:0000256" key="28">
    <source>
        <dbReference type="ARBA" id="ARBA00043673"/>
    </source>
</evidence>
<dbReference type="InterPro" id="IPR051757">
    <property type="entry name" value="Beta-gal_alpha2-3_sialyltrans"/>
</dbReference>
<gene>
    <name evidence="39" type="ORF">PECUL_23A012555</name>
</gene>
<dbReference type="InterPro" id="IPR012163">
    <property type="entry name" value="Sialyl_trans"/>
</dbReference>
<dbReference type="GO" id="GO:0005576">
    <property type="term" value="C:extracellular region"/>
    <property type="evidence" value="ECO:0007669"/>
    <property type="project" value="UniProtKB-SubCell"/>
</dbReference>
<evidence type="ECO:0000256" key="15">
    <source>
        <dbReference type="ARBA" id="ARBA00023157"/>
    </source>
</evidence>
<comment type="catalytic activity">
    <reaction evidence="30">
        <text>a ganglioside GA1 + CMP-N-acetyl-beta-neuraminate = a ganglioside GM1b + CMP + H(+)</text>
        <dbReference type="Rhea" id="RHEA:48244"/>
        <dbReference type="ChEBI" id="CHEBI:15378"/>
        <dbReference type="ChEBI" id="CHEBI:57812"/>
        <dbReference type="ChEBI" id="CHEBI:60377"/>
        <dbReference type="ChEBI" id="CHEBI:88069"/>
        <dbReference type="ChEBI" id="CHEBI:90151"/>
    </reaction>
    <physiologicalReaction direction="left-to-right" evidence="30">
        <dbReference type="Rhea" id="RHEA:48245"/>
    </physiologicalReaction>
</comment>
<evidence type="ECO:0000256" key="6">
    <source>
        <dbReference type="ARBA" id="ARBA00022525"/>
    </source>
</evidence>
<dbReference type="Proteomes" id="UP001295444">
    <property type="component" value="Chromosome 04"/>
</dbReference>
<evidence type="ECO:0000256" key="19">
    <source>
        <dbReference type="ARBA" id="ARBA00039107"/>
    </source>
</evidence>
<evidence type="ECO:0000256" key="24">
    <source>
        <dbReference type="ARBA" id="ARBA00042448"/>
    </source>
</evidence>
<sequence length="352" mass="40773">MFFRQRNLKLFSLLLILLAITSFLVNYNQNAGSYTWSPDKYFTRFSDRFRRFMTFSRRICNCDTCVAESEISPWFDERFNQSIPALLTKQNNMIPESVYRWWLRLQSERNPKNINKTIQDLFEIIPSDVDLMDHSPYRCRSCAVVGNSGNLKNSEYGAEIDDHDFILRMNHAPTTKYEADVGRKTTHHFVYPESVRDLQENVTMVLIPFKTLDLQWIVSALTNGTINFAWESSRGSLSERNGSRIDAIRESILIYSPEFMKYIYDKWLLNHGRYPSTGLFSVIFALHVCDKVDIYGFGADSKGNWHHYWENNPSAGAFRKTGVHDGDFEGGKLTHAMICLVRTGKIGQVMTS</sequence>
<evidence type="ECO:0000256" key="21">
    <source>
        <dbReference type="ARBA" id="ARBA00041507"/>
    </source>
</evidence>
<keyword evidence="7" id="KW-0328">Glycosyltransferase</keyword>
<keyword evidence="9" id="KW-0812">Transmembrane</keyword>
<evidence type="ECO:0000256" key="11">
    <source>
        <dbReference type="ARBA" id="ARBA00022989"/>
    </source>
</evidence>
<organism evidence="39 40">
    <name type="scientific">Pelobates cultripes</name>
    <name type="common">Western spadefoot toad</name>
    <dbReference type="NCBI Taxonomy" id="61616"/>
    <lineage>
        <taxon>Eukaryota</taxon>
        <taxon>Metazoa</taxon>
        <taxon>Chordata</taxon>
        <taxon>Craniata</taxon>
        <taxon>Vertebrata</taxon>
        <taxon>Euteleostomi</taxon>
        <taxon>Amphibia</taxon>
        <taxon>Batrachia</taxon>
        <taxon>Anura</taxon>
        <taxon>Pelobatoidea</taxon>
        <taxon>Pelobatidae</taxon>
        <taxon>Pelobates</taxon>
    </lineage>
</organism>
<comment type="subunit">
    <text evidence="33">Homodimer; disulfide-linked. Homodimer formation occurs in the endoplasmic reticulum.</text>
</comment>
<dbReference type="PANTHER" id="PTHR46032:SF6">
    <property type="entry name" value="CMP-N-ACETYLNEURAMINATE-BETA-GALACTOSAMIDE-ALPHA-2,3-SIALYLTRANSFERASE 1"/>
    <property type="match status" value="1"/>
</dbReference>
<evidence type="ECO:0000256" key="32">
    <source>
        <dbReference type="ARBA" id="ARBA00052027"/>
    </source>
</evidence>
<evidence type="ECO:0000256" key="23">
    <source>
        <dbReference type="ARBA" id="ARBA00042022"/>
    </source>
</evidence>
<evidence type="ECO:0000256" key="18">
    <source>
        <dbReference type="ARBA" id="ARBA00039106"/>
    </source>
</evidence>
<dbReference type="PANTHER" id="PTHR46032">
    <property type="entry name" value="ALPHA-2,3-SIALYLTRANSFERASE ST3GAL I ISOFORM X1"/>
    <property type="match status" value="1"/>
</dbReference>
<evidence type="ECO:0000313" key="40">
    <source>
        <dbReference type="Proteomes" id="UP001295444"/>
    </source>
</evidence>
<evidence type="ECO:0000256" key="35">
    <source>
        <dbReference type="ARBA" id="ARBA00081228"/>
    </source>
</evidence>
<evidence type="ECO:0000256" key="17">
    <source>
        <dbReference type="ARBA" id="ARBA00036292"/>
    </source>
</evidence>
<dbReference type="InterPro" id="IPR038578">
    <property type="entry name" value="GT29-like_sf"/>
</dbReference>
<evidence type="ECO:0000256" key="2">
    <source>
        <dbReference type="ARBA" id="ARBA00004613"/>
    </source>
</evidence>
<feature type="disulfide bond" evidence="38">
    <location>
        <begin position="142"/>
        <end position="289"/>
    </location>
</feature>
<evidence type="ECO:0000256" key="14">
    <source>
        <dbReference type="ARBA" id="ARBA00023136"/>
    </source>
</evidence>
<evidence type="ECO:0000256" key="38">
    <source>
        <dbReference type="PIRSR" id="PIRSR005557-2"/>
    </source>
</evidence>
<comment type="subcellular location">
    <subcellularLocation>
        <location evidence="1">Golgi apparatus</location>
        <location evidence="1">Golgi stack membrane</location>
        <topology evidence="1">Single-pass type II membrane protein</topology>
    </subcellularLocation>
    <subcellularLocation>
        <location evidence="2">Secreted</location>
    </subcellularLocation>
</comment>
<keyword evidence="40" id="KW-1185">Reference proteome</keyword>
<dbReference type="PIRSF" id="PIRSF005557">
    <property type="entry name" value="Sialyl_trans"/>
    <property type="match status" value="1"/>
</dbReference>
<evidence type="ECO:0000256" key="27">
    <source>
        <dbReference type="ARBA" id="ARBA00042991"/>
    </source>
</evidence>
<accession>A0AAD1S1L4</accession>
<name>A0AAD1S1L4_PELCU</name>
<dbReference type="Pfam" id="PF00777">
    <property type="entry name" value="Glyco_transf_29"/>
    <property type="match status" value="1"/>
</dbReference>
<evidence type="ECO:0000256" key="30">
    <source>
        <dbReference type="ARBA" id="ARBA00043816"/>
    </source>
</evidence>
<dbReference type="GO" id="GO:0006629">
    <property type="term" value="P:lipid metabolic process"/>
    <property type="evidence" value="ECO:0007669"/>
    <property type="project" value="UniProtKB-KW"/>
</dbReference>
<dbReference type="InterPro" id="IPR001675">
    <property type="entry name" value="Glyco_trans_29"/>
</dbReference>
<keyword evidence="11" id="KW-1133">Transmembrane helix</keyword>
<dbReference type="GO" id="GO:0003836">
    <property type="term" value="F:beta-galactoside (CMP) alpha-2,3-sialyltransferase activity"/>
    <property type="evidence" value="ECO:0007669"/>
    <property type="project" value="UniProtKB-EC"/>
</dbReference>
<keyword evidence="8" id="KW-0808">Transferase</keyword>
<evidence type="ECO:0000256" key="13">
    <source>
        <dbReference type="ARBA" id="ARBA00023098"/>
    </source>
</evidence>
<evidence type="ECO:0000256" key="9">
    <source>
        <dbReference type="ARBA" id="ARBA00022692"/>
    </source>
</evidence>
<evidence type="ECO:0000256" key="22">
    <source>
        <dbReference type="ARBA" id="ARBA00041997"/>
    </source>
</evidence>
<comment type="catalytic activity">
    <reaction evidence="28">
        <text>a ganglioside GA1 (d18:1(4E)) + CMP-N-acetyl-beta-neuraminate = a ganglioside GM1b (d18:1(4E)) + CMP + H(+)</text>
        <dbReference type="Rhea" id="RHEA:47560"/>
        <dbReference type="ChEBI" id="CHEBI:15378"/>
        <dbReference type="ChEBI" id="CHEBI:27938"/>
        <dbReference type="ChEBI" id="CHEBI:57812"/>
        <dbReference type="ChEBI" id="CHEBI:60377"/>
        <dbReference type="ChEBI" id="CHEBI:78568"/>
    </reaction>
    <physiologicalReaction direction="left-to-right" evidence="28">
        <dbReference type="Rhea" id="RHEA:47561"/>
    </physiologicalReaction>
</comment>
<evidence type="ECO:0000256" key="12">
    <source>
        <dbReference type="ARBA" id="ARBA00023034"/>
    </source>
</evidence>
<keyword evidence="10" id="KW-0735">Signal-anchor</keyword>
<keyword evidence="16" id="KW-0325">Glycoprotein</keyword>
<evidence type="ECO:0000256" key="3">
    <source>
        <dbReference type="ARBA" id="ARBA00004922"/>
    </source>
</evidence>
<evidence type="ECO:0000256" key="5">
    <source>
        <dbReference type="ARBA" id="ARBA00006003"/>
    </source>
</evidence>
<evidence type="ECO:0000256" key="26">
    <source>
        <dbReference type="ARBA" id="ARBA00042990"/>
    </source>
</evidence>
<evidence type="ECO:0000256" key="29">
    <source>
        <dbReference type="ARBA" id="ARBA00043773"/>
    </source>
</evidence>
<dbReference type="EC" id="2.4.3.4" evidence="19"/>
<evidence type="ECO:0000256" key="20">
    <source>
        <dbReference type="ARBA" id="ARBA00040101"/>
    </source>
</evidence>
<evidence type="ECO:0000313" key="39">
    <source>
        <dbReference type="EMBL" id="CAH2285969.1"/>
    </source>
</evidence>
<evidence type="ECO:0000256" key="8">
    <source>
        <dbReference type="ARBA" id="ARBA00022679"/>
    </source>
</evidence>
<comment type="catalytic activity">
    <reaction evidence="31">
        <text>ganglioside GM1 (d18:1(4E)/18:0) + CMP-N-acetyl-beta-neuraminate = ganglioside GD1a (18:1(4E)/18:0) + CMP + H(+)</text>
        <dbReference type="Rhea" id="RHEA:48248"/>
        <dbReference type="ChEBI" id="CHEBI:15378"/>
        <dbReference type="ChEBI" id="CHEBI:57812"/>
        <dbReference type="ChEBI" id="CHEBI:60377"/>
        <dbReference type="ChEBI" id="CHEBI:73110"/>
        <dbReference type="ChEBI" id="CHEBI:90153"/>
    </reaction>
    <physiologicalReaction direction="left-to-right" evidence="31">
        <dbReference type="Rhea" id="RHEA:48249"/>
    </physiologicalReaction>
</comment>
<evidence type="ECO:0000256" key="7">
    <source>
        <dbReference type="ARBA" id="ARBA00022676"/>
    </source>
</evidence>
<evidence type="ECO:0000256" key="4">
    <source>
        <dbReference type="ARBA" id="ARBA00004934"/>
    </source>
</evidence>
<evidence type="ECO:0000256" key="34">
    <source>
        <dbReference type="ARBA" id="ARBA00072809"/>
    </source>
</evidence>
<keyword evidence="13" id="KW-0443">Lipid metabolism</keyword>
<keyword evidence="15" id="KW-1015">Disulfide bond</keyword>
<dbReference type="AlphaFoldDB" id="A0AAD1S1L4"/>
<keyword evidence="6" id="KW-0964">Secreted</keyword>
<comment type="similarity">
    <text evidence="5">Belongs to the glycosyltransferase 29 family.</text>
</comment>
<dbReference type="FunFam" id="3.90.1480.20:FF:000002">
    <property type="entry name" value="CMP-N-acetylneuraminate-beta-galactosamide- alpha-2,3-sialyltransferase 2"/>
    <property type="match status" value="1"/>
</dbReference>
<evidence type="ECO:0000256" key="37">
    <source>
        <dbReference type="ARBA" id="ARBA00082805"/>
    </source>
</evidence>
<comment type="pathway">
    <text evidence="3">Protein modification; protein glycosylation.</text>
</comment>
<evidence type="ECO:0000256" key="31">
    <source>
        <dbReference type="ARBA" id="ARBA00047509"/>
    </source>
</evidence>
<evidence type="ECO:0000256" key="36">
    <source>
        <dbReference type="ARBA" id="ARBA00081332"/>
    </source>
</evidence>
<reference evidence="39" key="1">
    <citation type="submission" date="2022-03" db="EMBL/GenBank/DDBJ databases">
        <authorList>
            <person name="Alioto T."/>
            <person name="Alioto T."/>
            <person name="Gomez Garrido J."/>
        </authorList>
    </citation>
    <scope>NUCLEOTIDE SEQUENCE</scope>
</reference>
<comment type="catalytic activity">
    <reaction evidence="17">
        <text>a beta-D-galactosyl-(1-&gt;3)-N-acetyl-alpha-D-galactosaminyl derivative + CMP-N-acetyl-beta-neuraminate = an N-acetyl-alpha-neuraminyl-(2-&gt;3)-beta-D-galactosyl-(1-&gt;3)-N-acetyl-alpha-D-galactosaminyl derivative + CMP + H(+)</text>
        <dbReference type="Rhea" id="RHEA:21616"/>
        <dbReference type="ChEBI" id="CHEBI:15378"/>
        <dbReference type="ChEBI" id="CHEBI:57812"/>
        <dbReference type="ChEBI" id="CHEBI:60377"/>
        <dbReference type="ChEBI" id="CHEBI:133470"/>
        <dbReference type="ChEBI" id="CHEBI:139596"/>
        <dbReference type="EC" id="2.4.3.4"/>
    </reaction>
    <physiologicalReaction direction="left-to-right" evidence="17">
        <dbReference type="Rhea" id="RHEA:21617"/>
    </physiologicalReaction>
</comment>
<evidence type="ECO:0000256" key="1">
    <source>
        <dbReference type="ARBA" id="ARBA00004447"/>
    </source>
</evidence>
<evidence type="ECO:0000256" key="25">
    <source>
        <dbReference type="ARBA" id="ARBA00042682"/>
    </source>
</evidence>
<keyword evidence="14" id="KW-0472">Membrane</keyword>
<dbReference type="EC" id="2.4.3.2" evidence="18"/>
<comment type="pathway">
    <text evidence="4">Glycolipid biosynthesis.</text>
</comment>
<comment type="catalytic activity">
    <reaction evidence="29">
        <text>a ganglioside GM1 (d18:1(4E)) + CMP-N-acetyl-beta-neuraminate = a ganglioside GD1a (d18:1(4E)) + CMP + H(+)</text>
        <dbReference type="Rhea" id="RHEA:18021"/>
        <dbReference type="ChEBI" id="CHEBI:15378"/>
        <dbReference type="ChEBI" id="CHEBI:57812"/>
        <dbReference type="ChEBI" id="CHEBI:60377"/>
        <dbReference type="ChEBI" id="CHEBI:77709"/>
        <dbReference type="ChEBI" id="CHEBI:78445"/>
        <dbReference type="EC" id="2.4.3.2"/>
    </reaction>
    <physiologicalReaction direction="left-to-right" evidence="29">
        <dbReference type="Rhea" id="RHEA:18022"/>
    </physiologicalReaction>
</comment>
<comment type="catalytic activity">
    <reaction evidence="32">
        <text>a globoside GalGb4Cer + CMP-N-acetyl-beta-neuraminate = a globoside MSGG + CMP + H(+)</text>
        <dbReference type="Rhea" id="RHEA:65372"/>
        <dbReference type="ChEBI" id="CHEBI:15378"/>
        <dbReference type="ChEBI" id="CHEBI:57812"/>
        <dbReference type="ChEBI" id="CHEBI:60377"/>
        <dbReference type="ChEBI" id="CHEBI:140623"/>
        <dbReference type="ChEBI" id="CHEBI:140691"/>
    </reaction>
    <physiologicalReaction direction="left-to-right" evidence="32">
        <dbReference type="Rhea" id="RHEA:65373"/>
    </physiologicalReaction>
</comment>
<protein>
    <recommendedName>
        <fullName evidence="20">CMP-N-acetylneuraminate-beta-galactosamide-alpha-2,3-sialyltransferase 1</fullName>
        <ecNumber evidence="18">2.4.3.2</ecNumber>
        <ecNumber evidence="19">2.4.3.4</ecNumber>
    </recommendedName>
    <alternativeName>
        <fullName evidence="34">CMP-N-acetylneuraminate-beta-galactosamide-alpha-2,3-sialyltransferase 2</fullName>
    </alternativeName>
    <alternativeName>
        <fullName evidence="27">Gal-NAc6S</fullName>
    </alternativeName>
    <alternativeName>
        <fullName evidence="24">Gal-beta-1,3-GalNAc-alpha-2,3-sialyltransferase</fullName>
    </alternativeName>
    <alternativeName>
        <fullName evidence="26">Monosialoganglioside sialyltransferase</fullName>
    </alternativeName>
    <alternativeName>
        <fullName evidence="22">ST3Gal I</fullName>
    </alternativeName>
    <alternativeName>
        <fullName evidence="35">ST3Gal II</fullName>
    </alternativeName>
    <alternativeName>
        <fullName evidence="23">ST3GalA.1</fullName>
    </alternativeName>
    <alternativeName>
        <fullName evidence="36">ST3GalA.2</fullName>
    </alternativeName>
    <alternativeName>
        <fullName evidence="21">ST3O</fullName>
    </alternativeName>
    <alternativeName>
        <fullName evidence="25">Sialyltransferase 4A</fullName>
    </alternativeName>
    <alternativeName>
        <fullName evidence="37">Sialyltransferase 4B</fullName>
    </alternativeName>
</protein>
<dbReference type="GO" id="GO:0032580">
    <property type="term" value="C:Golgi cisterna membrane"/>
    <property type="evidence" value="ECO:0007669"/>
    <property type="project" value="UniProtKB-SubCell"/>
</dbReference>
<evidence type="ECO:0000256" key="10">
    <source>
        <dbReference type="ARBA" id="ARBA00022968"/>
    </source>
</evidence>
<dbReference type="GO" id="GO:0097503">
    <property type="term" value="P:sialylation"/>
    <property type="evidence" value="ECO:0007669"/>
    <property type="project" value="TreeGrafter"/>
</dbReference>
<evidence type="ECO:0000256" key="16">
    <source>
        <dbReference type="ARBA" id="ARBA00023180"/>
    </source>
</evidence>